<sequence length="90" mass="10481">MGSGQSTIPELEYTQIQTLECRTQAIEQIKARCASDTARKANIAPEQRQAKRDREKTQYCEQDQVSIKARHACQRLYYDNMTLEQKQTKK</sequence>
<reference evidence="1" key="1">
    <citation type="submission" date="2014-09" db="EMBL/GenBank/DDBJ databases">
        <authorList>
            <person name="Magalhaes I.L.F."/>
            <person name="Oliveira U."/>
            <person name="Santos F.R."/>
            <person name="Vidigal T.H.D.A."/>
            <person name="Brescovit A.D."/>
            <person name="Santos A.J."/>
        </authorList>
    </citation>
    <scope>NUCLEOTIDE SEQUENCE</scope>
    <source>
        <tissue evidence="1">Shoot tissue taken approximately 20 cm above the soil surface</tissue>
    </source>
</reference>
<evidence type="ECO:0000313" key="1">
    <source>
        <dbReference type="EMBL" id="JAD71375.1"/>
    </source>
</evidence>
<reference evidence="1" key="2">
    <citation type="journal article" date="2015" name="Data Brief">
        <title>Shoot transcriptome of the giant reed, Arundo donax.</title>
        <authorList>
            <person name="Barrero R.A."/>
            <person name="Guerrero F.D."/>
            <person name="Moolhuijzen P."/>
            <person name="Goolsby J.A."/>
            <person name="Tidwell J."/>
            <person name="Bellgard S.E."/>
            <person name="Bellgard M.I."/>
        </authorList>
    </citation>
    <scope>NUCLEOTIDE SEQUENCE</scope>
    <source>
        <tissue evidence="1">Shoot tissue taken approximately 20 cm above the soil surface</tissue>
    </source>
</reference>
<name>A0A0A9CDA1_ARUDO</name>
<proteinExistence type="predicted"/>
<organism evidence="1">
    <name type="scientific">Arundo donax</name>
    <name type="common">Giant reed</name>
    <name type="synonym">Donax arundinaceus</name>
    <dbReference type="NCBI Taxonomy" id="35708"/>
    <lineage>
        <taxon>Eukaryota</taxon>
        <taxon>Viridiplantae</taxon>
        <taxon>Streptophyta</taxon>
        <taxon>Embryophyta</taxon>
        <taxon>Tracheophyta</taxon>
        <taxon>Spermatophyta</taxon>
        <taxon>Magnoliopsida</taxon>
        <taxon>Liliopsida</taxon>
        <taxon>Poales</taxon>
        <taxon>Poaceae</taxon>
        <taxon>PACMAD clade</taxon>
        <taxon>Arundinoideae</taxon>
        <taxon>Arundineae</taxon>
        <taxon>Arundo</taxon>
    </lineage>
</organism>
<protein>
    <submittedName>
        <fullName evidence="1">Uncharacterized protein</fullName>
    </submittedName>
</protein>
<dbReference type="AlphaFoldDB" id="A0A0A9CDA1"/>
<dbReference type="EMBL" id="GBRH01226520">
    <property type="protein sequence ID" value="JAD71375.1"/>
    <property type="molecule type" value="Transcribed_RNA"/>
</dbReference>
<accession>A0A0A9CDA1</accession>